<gene>
    <name evidence="2" type="ORF">AV530_011518</name>
</gene>
<dbReference type="GO" id="GO:0005576">
    <property type="term" value="C:extracellular region"/>
    <property type="evidence" value="ECO:0007669"/>
    <property type="project" value="InterPro"/>
</dbReference>
<dbReference type="Proteomes" id="UP000190648">
    <property type="component" value="Unassembled WGS sequence"/>
</dbReference>
<dbReference type="EMBL" id="LSYS01006066">
    <property type="protein sequence ID" value="OPJ76134.1"/>
    <property type="molecule type" value="Genomic_DNA"/>
</dbReference>
<evidence type="ECO:0000313" key="3">
    <source>
        <dbReference type="Proteomes" id="UP000190648"/>
    </source>
</evidence>
<name>A0A1V4JVF8_PATFA</name>
<dbReference type="InterPro" id="IPR001855">
    <property type="entry name" value="Defensin_beta-like"/>
</dbReference>
<dbReference type="AlphaFoldDB" id="A0A1V4JVF8"/>
<dbReference type="OrthoDB" id="9183727at2759"/>
<protein>
    <submittedName>
        <fullName evidence="2">Antimicrobial peptide THP2</fullName>
    </submittedName>
</protein>
<feature type="domain" description="Beta-defensin-like" evidence="1">
    <location>
        <begin position="111"/>
        <end position="138"/>
    </location>
</feature>
<proteinExistence type="predicted"/>
<evidence type="ECO:0000259" key="1">
    <source>
        <dbReference type="Pfam" id="PF00711"/>
    </source>
</evidence>
<reference evidence="2 3" key="1">
    <citation type="submission" date="2016-02" db="EMBL/GenBank/DDBJ databases">
        <title>Band-tailed pigeon sequencing and assembly.</title>
        <authorList>
            <person name="Soares A.E."/>
            <person name="Novak B.J."/>
            <person name="Rice E.S."/>
            <person name="O'Connell B."/>
            <person name="Chang D."/>
            <person name="Weber S."/>
            <person name="Shapiro B."/>
        </authorList>
    </citation>
    <scope>NUCLEOTIDE SEQUENCE [LARGE SCALE GENOMIC DNA]</scope>
    <source>
        <strain evidence="2">BTP2013</strain>
        <tissue evidence="2">Blood</tissue>
    </source>
</reference>
<keyword evidence="3" id="KW-1185">Reference proteome</keyword>
<comment type="caution">
    <text evidence="2">The sequence shown here is derived from an EMBL/GenBank/DDBJ whole genome shotgun (WGS) entry which is preliminary data.</text>
</comment>
<evidence type="ECO:0000313" key="2">
    <source>
        <dbReference type="EMBL" id="OPJ76134.1"/>
    </source>
</evidence>
<dbReference type="Pfam" id="PF00711">
    <property type="entry name" value="Defensin_beta"/>
    <property type="match status" value="1"/>
</dbReference>
<sequence length="153" mass="17201">MTPKVEIRSSSSLGSDLGTITQTSWYETHDTLHFIVKTLPSMVYPTCTSVNQIYRQKTLEKNIEIVKAPQPTPSGKKGPRAGLVWLLDSPDTCDTVSPGWSSPQREMFLCRKGTCHYGRCPIHLIRVGSCFGFRSCCKSPWDLQKIHEPSIEE</sequence>
<dbReference type="SUPFAM" id="SSF57392">
    <property type="entry name" value="Defensin-like"/>
    <property type="match status" value="1"/>
</dbReference>
<dbReference type="STRING" id="372326.A0A1V4JVF8"/>
<dbReference type="GO" id="GO:0006952">
    <property type="term" value="P:defense response"/>
    <property type="evidence" value="ECO:0007669"/>
    <property type="project" value="InterPro"/>
</dbReference>
<organism evidence="2 3">
    <name type="scientific">Patagioenas fasciata monilis</name>
    <dbReference type="NCBI Taxonomy" id="372326"/>
    <lineage>
        <taxon>Eukaryota</taxon>
        <taxon>Metazoa</taxon>
        <taxon>Chordata</taxon>
        <taxon>Craniata</taxon>
        <taxon>Vertebrata</taxon>
        <taxon>Euteleostomi</taxon>
        <taxon>Archelosauria</taxon>
        <taxon>Archosauria</taxon>
        <taxon>Dinosauria</taxon>
        <taxon>Saurischia</taxon>
        <taxon>Theropoda</taxon>
        <taxon>Coelurosauria</taxon>
        <taxon>Aves</taxon>
        <taxon>Neognathae</taxon>
        <taxon>Neoaves</taxon>
        <taxon>Columbimorphae</taxon>
        <taxon>Columbiformes</taxon>
        <taxon>Columbidae</taxon>
        <taxon>Patagioenas</taxon>
    </lineage>
</organism>
<accession>A0A1V4JVF8</accession>